<proteinExistence type="predicted"/>
<evidence type="ECO:0000259" key="1">
    <source>
        <dbReference type="Pfam" id="PF13539"/>
    </source>
</evidence>
<dbReference type="GO" id="GO:0004180">
    <property type="term" value="F:carboxypeptidase activity"/>
    <property type="evidence" value="ECO:0007669"/>
    <property type="project" value="UniProtKB-KW"/>
</dbReference>
<dbReference type="AlphaFoldDB" id="A0A1H1SYW3"/>
<dbReference type="SUPFAM" id="SSF55166">
    <property type="entry name" value="Hedgehog/DD-peptidase"/>
    <property type="match status" value="1"/>
</dbReference>
<evidence type="ECO:0000313" key="3">
    <source>
        <dbReference type="Proteomes" id="UP000198688"/>
    </source>
</evidence>
<dbReference type="OrthoDB" id="9799970at2"/>
<dbReference type="RefSeq" id="WP_157751243.1">
    <property type="nucleotide sequence ID" value="NZ_BOMJ01000103.1"/>
</dbReference>
<feature type="domain" description="Peptidase M15C" evidence="1">
    <location>
        <begin position="123"/>
        <end position="203"/>
    </location>
</feature>
<evidence type="ECO:0000313" key="2">
    <source>
        <dbReference type="EMBL" id="SDS52906.1"/>
    </source>
</evidence>
<protein>
    <submittedName>
        <fullName evidence="2">D-alanyl-D-alanine carboxypeptidase</fullName>
    </submittedName>
</protein>
<gene>
    <name evidence="2" type="ORF">SAMN04489716_0984</name>
</gene>
<accession>A0A1H1SYW3</accession>
<keyword evidence="2" id="KW-0378">Hydrolase</keyword>
<keyword evidence="3" id="KW-1185">Reference proteome</keyword>
<dbReference type="InterPro" id="IPR009045">
    <property type="entry name" value="Zn_M74/Hedgehog-like"/>
</dbReference>
<dbReference type="Proteomes" id="UP000198688">
    <property type="component" value="Chromosome I"/>
</dbReference>
<dbReference type="EMBL" id="LT629758">
    <property type="protein sequence ID" value="SDS52906.1"/>
    <property type="molecule type" value="Genomic_DNA"/>
</dbReference>
<dbReference type="Pfam" id="PF13539">
    <property type="entry name" value="Peptidase_M15_4"/>
    <property type="match status" value="1"/>
</dbReference>
<sequence>MTSVVIGVVAPAAADDGYRASIKTIGLADARAMTGVSWHRGCPVPISDLRRVKLTHWGFDGVRHRGELIVHQKVARSVVDAFRVLYSTRFPVRTMLPVDRFGGDDDASMAADNTSAFNCRPKTGSTSGFSVHSYGKAIDINTLENPYVKGTVVQPPAGKTFTNRANVRPGMIKHGDRVWRAFTTRGFTWGGDWTSLKDYQHFEAPI</sequence>
<reference evidence="2 3" key="1">
    <citation type="submission" date="2016-10" db="EMBL/GenBank/DDBJ databases">
        <authorList>
            <person name="de Groot N.N."/>
        </authorList>
    </citation>
    <scope>NUCLEOTIDE SEQUENCE [LARGE SCALE GENOMIC DNA]</scope>
    <source>
        <strain evidence="2 3">DSM 43941</strain>
    </source>
</reference>
<keyword evidence="2" id="KW-0121">Carboxypeptidase</keyword>
<name>A0A1H1SYW3_9ACTN</name>
<organism evidence="2 3">
    <name type="scientific">Actinoplanes derwentensis</name>
    <dbReference type="NCBI Taxonomy" id="113562"/>
    <lineage>
        <taxon>Bacteria</taxon>
        <taxon>Bacillati</taxon>
        <taxon>Actinomycetota</taxon>
        <taxon>Actinomycetes</taxon>
        <taxon>Micromonosporales</taxon>
        <taxon>Micromonosporaceae</taxon>
        <taxon>Actinoplanes</taxon>
    </lineage>
</organism>
<dbReference type="InterPro" id="IPR039561">
    <property type="entry name" value="Peptidase_M15C"/>
</dbReference>
<keyword evidence="2" id="KW-0645">Protease</keyword>
<dbReference type="Gene3D" id="3.30.1380.10">
    <property type="match status" value="1"/>
</dbReference>